<feature type="transmembrane region" description="Helical" evidence="7">
    <location>
        <begin position="110"/>
        <end position="133"/>
    </location>
</feature>
<feature type="transmembrane region" description="Helical" evidence="7">
    <location>
        <begin position="73"/>
        <end position="98"/>
    </location>
</feature>
<dbReference type="PROSITE" id="PS50928">
    <property type="entry name" value="ABC_TM1"/>
    <property type="match status" value="1"/>
</dbReference>
<evidence type="ECO:0000256" key="2">
    <source>
        <dbReference type="ARBA" id="ARBA00022448"/>
    </source>
</evidence>
<evidence type="ECO:0000256" key="6">
    <source>
        <dbReference type="ARBA" id="ARBA00023136"/>
    </source>
</evidence>
<evidence type="ECO:0000259" key="8">
    <source>
        <dbReference type="PROSITE" id="PS50928"/>
    </source>
</evidence>
<keyword evidence="3" id="KW-1003">Cell membrane</keyword>
<evidence type="ECO:0000256" key="3">
    <source>
        <dbReference type="ARBA" id="ARBA00022475"/>
    </source>
</evidence>
<dbReference type="Pfam" id="PF00528">
    <property type="entry name" value="BPD_transp_1"/>
    <property type="match status" value="1"/>
</dbReference>
<keyword evidence="2 7" id="KW-0813">Transport</keyword>
<sequence length="280" mass="30709">MSRYQATSLVYGLARYTLLAAFAIAAVAPFYWMVITSVKPVQELYAGKMPLWVEAPTWKHYAELLETYMFPRWFWNTIVVAVVSTAVSLVLGSLAAYGVTRTGTALVRQLTRVVLVTYLVPRAMLMIPLYQFLAALRLLDSQAGLVLAYLTFTVPFSVWLLIGFFQGIPRELDEAALIDGCSRMQALVRVVLPLARPGLVAVTVYTFSLAWNEFLYPLVIIQSDAQKPLTVGIAALQQGDVFAWGPLMAAGTLAAIPIVTFYALIHRQIVAGVTAGAVKG</sequence>
<comment type="similarity">
    <text evidence="7">Belongs to the binding-protein-dependent transport system permease family.</text>
</comment>
<keyword evidence="10" id="KW-1185">Reference proteome</keyword>
<dbReference type="RefSeq" id="WP_324718009.1">
    <property type="nucleotide sequence ID" value="NZ_CP141615.1"/>
</dbReference>
<dbReference type="EMBL" id="CP141615">
    <property type="protein sequence ID" value="WRP18736.1"/>
    <property type="molecule type" value="Genomic_DNA"/>
</dbReference>
<dbReference type="Gene3D" id="1.10.3720.10">
    <property type="entry name" value="MetI-like"/>
    <property type="match status" value="1"/>
</dbReference>
<evidence type="ECO:0000313" key="10">
    <source>
        <dbReference type="Proteomes" id="UP001332192"/>
    </source>
</evidence>
<dbReference type="PANTHER" id="PTHR32243">
    <property type="entry name" value="MALTOSE TRANSPORT SYSTEM PERMEASE-RELATED"/>
    <property type="match status" value="1"/>
</dbReference>
<comment type="subcellular location">
    <subcellularLocation>
        <location evidence="1 7">Cell membrane</location>
        <topology evidence="1 7">Multi-pass membrane protein</topology>
    </subcellularLocation>
</comment>
<reference evidence="9 10" key="1">
    <citation type="journal article" date="2024" name="Front. Microbiol.">
        <title>Novel thermophilic genera Geochorda gen. nov. and Carboxydochorda gen. nov. from the deep terrestrial subsurface reveal the ecophysiological diversity in the class Limnochordia.</title>
        <authorList>
            <person name="Karnachuk O.V."/>
            <person name="Lukina A.P."/>
            <person name="Avakyan M.R."/>
            <person name="Kadnikov V.V."/>
            <person name="Begmatov S."/>
            <person name="Beletsky A.V."/>
            <person name="Vlasova K.G."/>
            <person name="Novikov A.A."/>
            <person name="Shcherbakova V.A."/>
            <person name="Mardanov A.V."/>
            <person name="Ravin N.V."/>
        </authorList>
    </citation>
    <scope>NUCLEOTIDE SEQUENCE [LARGE SCALE GENOMIC DNA]</scope>
    <source>
        <strain evidence="9 10">L945</strain>
    </source>
</reference>
<evidence type="ECO:0000256" key="4">
    <source>
        <dbReference type="ARBA" id="ARBA00022692"/>
    </source>
</evidence>
<feature type="transmembrane region" description="Helical" evidence="7">
    <location>
        <begin position="241"/>
        <end position="265"/>
    </location>
</feature>
<gene>
    <name evidence="9" type="ORF">U7230_07010</name>
</gene>
<dbReference type="InterPro" id="IPR050901">
    <property type="entry name" value="BP-dep_ABC_trans_perm"/>
</dbReference>
<dbReference type="InterPro" id="IPR035906">
    <property type="entry name" value="MetI-like_sf"/>
</dbReference>
<evidence type="ECO:0000256" key="5">
    <source>
        <dbReference type="ARBA" id="ARBA00022989"/>
    </source>
</evidence>
<feature type="domain" description="ABC transmembrane type-1" evidence="8">
    <location>
        <begin position="74"/>
        <end position="265"/>
    </location>
</feature>
<feature type="transmembrane region" description="Helical" evidence="7">
    <location>
        <begin position="12"/>
        <end position="34"/>
    </location>
</feature>
<dbReference type="SUPFAM" id="SSF161098">
    <property type="entry name" value="MetI-like"/>
    <property type="match status" value="1"/>
</dbReference>
<keyword evidence="5 7" id="KW-1133">Transmembrane helix</keyword>
<name>A0ABZ1C1Q9_9FIRM</name>
<dbReference type="CDD" id="cd06261">
    <property type="entry name" value="TM_PBP2"/>
    <property type="match status" value="1"/>
</dbReference>
<evidence type="ECO:0000256" key="7">
    <source>
        <dbReference type="RuleBase" id="RU363032"/>
    </source>
</evidence>
<accession>A0ABZ1C1Q9</accession>
<dbReference type="PANTHER" id="PTHR32243:SF18">
    <property type="entry name" value="INNER MEMBRANE ABC TRANSPORTER PERMEASE PROTEIN YCJP"/>
    <property type="match status" value="1"/>
</dbReference>
<protein>
    <submittedName>
        <fullName evidence="9">Carbohydrate ABC transporter permease</fullName>
    </submittedName>
</protein>
<feature type="transmembrane region" description="Helical" evidence="7">
    <location>
        <begin position="186"/>
        <end position="207"/>
    </location>
</feature>
<dbReference type="InterPro" id="IPR000515">
    <property type="entry name" value="MetI-like"/>
</dbReference>
<dbReference type="Proteomes" id="UP001332192">
    <property type="component" value="Chromosome"/>
</dbReference>
<evidence type="ECO:0000313" key="9">
    <source>
        <dbReference type="EMBL" id="WRP18736.1"/>
    </source>
</evidence>
<feature type="transmembrane region" description="Helical" evidence="7">
    <location>
        <begin position="145"/>
        <end position="165"/>
    </location>
</feature>
<evidence type="ECO:0000256" key="1">
    <source>
        <dbReference type="ARBA" id="ARBA00004651"/>
    </source>
</evidence>
<proteinExistence type="inferred from homology"/>
<organism evidence="9 10">
    <name type="scientific">Carboxydichorda subterranea</name>
    <dbReference type="NCBI Taxonomy" id="3109565"/>
    <lineage>
        <taxon>Bacteria</taxon>
        <taxon>Bacillati</taxon>
        <taxon>Bacillota</taxon>
        <taxon>Limnochordia</taxon>
        <taxon>Limnochordales</taxon>
        <taxon>Geochordaceae</taxon>
        <taxon>Carboxydichorda</taxon>
    </lineage>
</organism>
<keyword evidence="6 7" id="KW-0472">Membrane</keyword>
<keyword evidence="4 7" id="KW-0812">Transmembrane</keyword>